<dbReference type="InterPro" id="IPR050182">
    <property type="entry name" value="Cytochrome_P450_fam2"/>
</dbReference>
<evidence type="ECO:0000256" key="1">
    <source>
        <dbReference type="ARBA" id="ARBA00010617"/>
    </source>
</evidence>
<accession>E3NUF9</accession>
<dbReference type="GO" id="GO:0020037">
    <property type="term" value="F:heme binding"/>
    <property type="evidence" value="ECO:0007669"/>
    <property type="project" value="InterPro"/>
</dbReference>
<evidence type="ECO:0000313" key="6">
    <source>
        <dbReference type="Proteomes" id="UP000008281"/>
    </source>
</evidence>
<keyword evidence="2" id="KW-0479">Metal-binding</keyword>
<keyword evidence="6" id="KW-1185">Reference proteome</keyword>
<dbReference type="GO" id="GO:0016712">
    <property type="term" value="F:oxidoreductase activity, acting on paired donors, with incorporation or reduction of molecular oxygen, reduced flavin or flavoprotein as one donor, and incorporation of one atom of oxygen"/>
    <property type="evidence" value="ECO:0007669"/>
    <property type="project" value="TreeGrafter"/>
</dbReference>
<sequence>MIFLIIFSLFLLYIFDLLYWKRRNLPAGPTPLPIIGNLYLMTDDVKPGYKMYQNLKDQYGPVFTFWLANLPMVTVTDWKLIKQHFIKDGANFVGRPEFPINIEIRMIEDCLVHALYQTLMYHNWKLCRTQESKNKYRNALRKTFKRPHICQEVYEAVKAMKEKAGVSKSSNFCRMDVERFQNTVFAGTHQLIVFVKNSTIPYYSGPYVGEKKQLVLYLDDGHYRGVRSICALLRTDYYCALCNRRYKSTVQHYKCPLVHRLCGQRHCPVTESDQPTRCKTCTVLFKSQICYENHIKKGSKNGKSRCEYTAVCRKCEDIYYTNKGNPHKCGQKWCYRCNCERMMPHNCIMSISKKNEKKLTRRRVYFDIE</sequence>
<dbReference type="EMBL" id="DS270531">
    <property type="protein sequence ID" value="EFO94697.1"/>
    <property type="molecule type" value="Genomic_DNA"/>
</dbReference>
<name>E3NUF9_CAERE</name>
<keyword evidence="4" id="KW-0503">Monooxygenase</keyword>
<dbReference type="InParanoid" id="E3NUF9"/>
<dbReference type="GO" id="GO:0006082">
    <property type="term" value="P:organic acid metabolic process"/>
    <property type="evidence" value="ECO:0007669"/>
    <property type="project" value="TreeGrafter"/>
</dbReference>
<dbReference type="OMA" id="INIEIRM"/>
<dbReference type="InterPro" id="IPR002401">
    <property type="entry name" value="Cyt_P450_E_grp-I"/>
</dbReference>
<comment type="similarity">
    <text evidence="1">Belongs to the cytochrome P450 family.</text>
</comment>
<dbReference type="PANTHER" id="PTHR24300:SF369">
    <property type="entry name" value="CYTOCHROME P450 FAMILY"/>
    <property type="match status" value="1"/>
</dbReference>
<protein>
    <submittedName>
        <fullName evidence="5">Uncharacterized protein</fullName>
    </submittedName>
</protein>
<evidence type="ECO:0000313" key="5">
    <source>
        <dbReference type="EMBL" id="EFO94697.1"/>
    </source>
</evidence>
<evidence type="ECO:0000256" key="2">
    <source>
        <dbReference type="ARBA" id="ARBA00022723"/>
    </source>
</evidence>
<dbReference type="GO" id="GO:0005737">
    <property type="term" value="C:cytoplasm"/>
    <property type="evidence" value="ECO:0007669"/>
    <property type="project" value="TreeGrafter"/>
</dbReference>
<evidence type="ECO:0000256" key="3">
    <source>
        <dbReference type="ARBA" id="ARBA00023004"/>
    </source>
</evidence>
<dbReference type="Pfam" id="PF00067">
    <property type="entry name" value="p450"/>
    <property type="match status" value="1"/>
</dbReference>
<dbReference type="GO" id="GO:0005506">
    <property type="term" value="F:iron ion binding"/>
    <property type="evidence" value="ECO:0007669"/>
    <property type="project" value="InterPro"/>
</dbReference>
<keyword evidence="4" id="KW-0560">Oxidoreductase</keyword>
<organism evidence="6">
    <name type="scientific">Caenorhabditis remanei</name>
    <name type="common">Caenorhabditis vulgaris</name>
    <dbReference type="NCBI Taxonomy" id="31234"/>
    <lineage>
        <taxon>Eukaryota</taxon>
        <taxon>Metazoa</taxon>
        <taxon>Ecdysozoa</taxon>
        <taxon>Nematoda</taxon>
        <taxon>Chromadorea</taxon>
        <taxon>Rhabditida</taxon>
        <taxon>Rhabditina</taxon>
        <taxon>Rhabditomorpha</taxon>
        <taxon>Rhabditoidea</taxon>
        <taxon>Rhabditidae</taxon>
        <taxon>Peloderinae</taxon>
        <taxon>Caenorhabditis</taxon>
    </lineage>
</organism>
<dbReference type="HOGENOM" id="CLU_751372_0_0_1"/>
<feature type="non-terminal residue" evidence="5">
    <location>
        <position position="369"/>
    </location>
</feature>
<dbReference type="STRING" id="31234.E3NUF9"/>
<dbReference type="SUPFAM" id="SSF48264">
    <property type="entry name" value="Cytochrome P450"/>
    <property type="match status" value="1"/>
</dbReference>
<dbReference type="PANTHER" id="PTHR24300">
    <property type="entry name" value="CYTOCHROME P450 508A4-RELATED"/>
    <property type="match status" value="1"/>
</dbReference>
<dbReference type="PRINTS" id="PR00463">
    <property type="entry name" value="EP450I"/>
</dbReference>
<evidence type="ECO:0000256" key="4">
    <source>
        <dbReference type="ARBA" id="ARBA00023033"/>
    </source>
</evidence>
<dbReference type="AlphaFoldDB" id="E3NUF9"/>
<dbReference type="OrthoDB" id="5857440at2759"/>
<dbReference type="InterPro" id="IPR001128">
    <property type="entry name" value="Cyt_P450"/>
</dbReference>
<dbReference type="eggNOG" id="KOG0156">
    <property type="taxonomic scope" value="Eukaryota"/>
</dbReference>
<proteinExistence type="inferred from homology"/>
<gene>
    <name evidence="5" type="ORF">CRE_26915</name>
</gene>
<dbReference type="GO" id="GO:0006805">
    <property type="term" value="P:xenobiotic metabolic process"/>
    <property type="evidence" value="ECO:0007669"/>
    <property type="project" value="TreeGrafter"/>
</dbReference>
<reference evidence="5" key="1">
    <citation type="submission" date="2007-07" db="EMBL/GenBank/DDBJ databases">
        <title>PCAP assembly of the Caenorhabditis remanei genome.</title>
        <authorList>
            <consortium name="The Caenorhabditis remanei Sequencing Consortium"/>
            <person name="Wilson R.K."/>
        </authorList>
    </citation>
    <scope>NUCLEOTIDE SEQUENCE [LARGE SCALE GENOMIC DNA]</scope>
    <source>
        <strain evidence="5">PB4641</strain>
    </source>
</reference>
<keyword evidence="3" id="KW-0408">Iron</keyword>
<dbReference type="Gene3D" id="1.10.630.10">
    <property type="entry name" value="Cytochrome P450"/>
    <property type="match status" value="1"/>
</dbReference>
<dbReference type="InterPro" id="IPR036396">
    <property type="entry name" value="Cyt_P450_sf"/>
</dbReference>
<dbReference type="Proteomes" id="UP000008281">
    <property type="component" value="Unassembled WGS sequence"/>
</dbReference>